<dbReference type="AlphaFoldDB" id="A0A8S9Z8Z3"/>
<dbReference type="OrthoDB" id="240216at2759"/>
<keyword evidence="9" id="KW-0276">Fatty acid metabolism</keyword>
<keyword evidence="7" id="KW-0808">Transferase</keyword>
<name>A0A8S9Z8Z3_9TREM</name>
<dbReference type="PANTHER" id="PTHR22589">
    <property type="entry name" value="CARNITINE O-ACYLTRANSFERASE"/>
    <property type="match status" value="1"/>
</dbReference>
<evidence type="ECO:0000256" key="3">
    <source>
        <dbReference type="ARBA" id="ARBA00005005"/>
    </source>
</evidence>
<accession>A0A8S9Z8Z3</accession>
<dbReference type="PROSITE" id="PS00439">
    <property type="entry name" value="ACYLTRANSF_C_1"/>
    <property type="match status" value="1"/>
</dbReference>
<dbReference type="GO" id="GO:0015909">
    <property type="term" value="P:long-chain fatty acid transport"/>
    <property type="evidence" value="ECO:0007669"/>
    <property type="project" value="UniProtKB-ARBA"/>
</dbReference>
<keyword evidence="12" id="KW-0496">Mitochondrion</keyword>
<evidence type="ECO:0000256" key="8">
    <source>
        <dbReference type="ARBA" id="ARBA00022692"/>
    </source>
</evidence>
<dbReference type="PANTHER" id="PTHR22589:SF31">
    <property type="entry name" value="CARNITINE O-PALMITOYLTRANSFERASE"/>
    <property type="match status" value="1"/>
</dbReference>
<evidence type="ECO:0000256" key="7">
    <source>
        <dbReference type="ARBA" id="ARBA00022679"/>
    </source>
</evidence>
<dbReference type="Pfam" id="PF00755">
    <property type="entry name" value="Carn_acyltransf"/>
    <property type="match status" value="1"/>
</dbReference>
<keyword evidence="10 17" id="KW-1133">Transmembrane helix</keyword>
<evidence type="ECO:0000256" key="10">
    <source>
        <dbReference type="ARBA" id="ARBA00022989"/>
    </source>
</evidence>
<keyword evidence="14" id="KW-0012">Acyltransferase</keyword>
<proteinExistence type="inferred from homology"/>
<keyword evidence="8 17" id="KW-0812">Transmembrane</keyword>
<feature type="transmembrane region" description="Helical" evidence="17">
    <location>
        <begin position="100"/>
        <end position="120"/>
    </location>
</feature>
<dbReference type="Gene3D" id="3.30.559.10">
    <property type="entry name" value="Chloramphenicol acetyltransferase-like domain"/>
    <property type="match status" value="1"/>
</dbReference>
<feature type="domain" description="Choline/carnitine acyltransferase" evidence="18">
    <location>
        <begin position="170"/>
        <end position="749"/>
    </location>
</feature>
<dbReference type="InterPro" id="IPR000542">
    <property type="entry name" value="Carn_acyl_trans"/>
</dbReference>
<evidence type="ECO:0000256" key="9">
    <source>
        <dbReference type="ARBA" id="ARBA00022832"/>
    </source>
</evidence>
<dbReference type="InterPro" id="IPR042231">
    <property type="entry name" value="Cho/carn_acyl_trans_2"/>
</dbReference>
<evidence type="ECO:0000256" key="1">
    <source>
        <dbReference type="ARBA" id="ARBA00004141"/>
    </source>
</evidence>
<dbReference type="GO" id="GO:0009437">
    <property type="term" value="P:carnitine metabolic process"/>
    <property type="evidence" value="ECO:0007669"/>
    <property type="project" value="TreeGrafter"/>
</dbReference>
<dbReference type="InterPro" id="IPR039551">
    <property type="entry name" value="Cho/carn_acyl_trans"/>
</dbReference>
<evidence type="ECO:0000256" key="6">
    <source>
        <dbReference type="ARBA" id="ARBA00022448"/>
    </source>
</evidence>
<evidence type="ECO:0000256" key="17">
    <source>
        <dbReference type="SAM" id="Phobius"/>
    </source>
</evidence>
<sequence>MAEAHQAAFFSNSLKPDRSYKNVFLTASKSICRQYEQKIKRVKNKFYNRLYPTKPDSWPKLAIAVFITSVLGVDLSFGLIPRFETYLRSRSSMDSTKCTILGALFYSLFIWISVALIQRYTLMFLYNYQQWIYEIHSGVSWKTKFWAVCVTIFKGRNPGLYSFQSALPRLPLPYVSDTIRRYLNSVEPLLDEKEFERTRQLATEFEVNEAGKLQRYLRLKRLWAYNYVSDWWEDYVYLHGRSPLAVNSNIYGLDTIVRHPTKIQAARAAQLIGATVNYMFLLLNETLEPVLVNNMVPLCMMQYERTIGTTRIPGVQADKLINCGSDARHIVVLHRGRFYKVRLFHENRWLDEREIERILQSIIDDPSEPVPGEEVLAALTAGERTHWAVARKQFFGQGVNAASLNLIETAAFFVCLDDEDYIPNILQDEEALDRYASSMLHGNGSNRWFDKSFNLIVGRNCVIGFNAEHSWSDAPVMGHLWEMVVVSKTNYDHNGHCRGRGNSALPHCRRLRWELSEQCIDAIKVSLGVVTKLINDVDQHMFPYRLYGKSFISSNRLSPDAYIQLALQLTYFRNMGRFCLTYEASMTRLFREGRTETVRSCTKASVAFVKAMENPDCTNASRLEKLRAASDYHQSLYRDAMTGKGIDRHLFCLYVVARHLGIESPFLQEAVRQPWQLSTSQTPHGQTSQVRNLPQFSDFVSMGGGFGPVSDTGYGVSYVISSENTTFFHISSKRSCPLTDSKKFASELTNSLAEMHALFR</sequence>
<feature type="active site" description="Proton acceptor" evidence="16">
    <location>
        <position position="469"/>
    </location>
</feature>
<dbReference type="EMBL" id="JTDE01000116">
    <property type="protein sequence ID" value="KAF7262270.1"/>
    <property type="molecule type" value="Genomic_DNA"/>
</dbReference>
<dbReference type="FunFam" id="3.30.559.70:FF:000001">
    <property type="entry name" value="Carnitine O-palmitoyltransferase 1, liver isoform"/>
    <property type="match status" value="1"/>
</dbReference>
<dbReference type="GO" id="GO:0006631">
    <property type="term" value="P:fatty acid metabolic process"/>
    <property type="evidence" value="ECO:0007669"/>
    <property type="project" value="UniProtKB-KW"/>
</dbReference>
<dbReference type="GO" id="GO:0004095">
    <property type="term" value="F:carnitine O-palmitoyltransferase activity"/>
    <property type="evidence" value="ECO:0007669"/>
    <property type="project" value="UniProtKB-EC"/>
</dbReference>
<comment type="subcellular location">
    <subcellularLocation>
        <location evidence="1">Membrane</location>
        <topology evidence="1">Multi-pass membrane protein</topology>
    </subcellularLocation>
    <subcellularLocation>
        <location evidence="2">Mitochondrion membrane</location>
    </subcellularLocation>
</comment>
<reference evidence="19" key="1">
    <citation type="submission" date="2019-07" db="EMBL/GenBank/DDBJ databases">
        <title>Annotation for the trematode Paragonimus miyazaki's.</title>
        <authorList>
            <person name="Choi Y.-J."/>
        </authorList>
    </citation>
    <scope>NUCLEOTIDE SEQUENCE</scope>
    <source>
        <strain evidence="19">Japan</strain>
    </source>
</reference>
<dbReference type="GO" id="GO:0031966">
    <property type="term" value="C:mitochondrial membrane"/>
    <property type="evidence" value="ECO:0007669"/>
    <property type="project" value="UniProtKB-SubCell"/>
</dbReference>
<evidence type="ECO:0000256" key="12">
    <source>
        <dbReference type="ARBA" id="ARBA00023128"/>
    </source>
</evidence>
<comment type="pathway">
    <text evidence="3">Lipid metabolism; fatty acid beta-oxidation.</text>
</comment>
<evidence type="ECO:0000256" key="15">
    <source>
        <dbReference type="ARBA" id="ARBA00048480"/>
    </source>
</evidence>
<dbReference type="SUPFAM" id="SSF52777">
    <property type="entry name" value="CoA-dependent acyltransferases"/>
    <property type="match status" value="2"/>
</dbReference>
<comment type="caution">
    <text evidence="19">The sequence shown here is derived from an EMBL/GenBank/DDBJ whole genome shotgun (WGS) entry which is preliminary data.</text>
</comment>
<evidence type="ECO:0000256" key="2">
    <source>
        <dbReference type="ARBA" id="ARBA00004325"/>
    </source>
</evidence>
<evidence type="ECO:0000256" key="5">
    <source>
        <dbReference type="ARBA" id="ARBA00013243"/>
    </source>
</evidence>
<dbReference type="InterPro" id="IPR023213">
    <property type="entry name" value="CAT-like_dom_sf"/>
</dbReference>
<evidence type="ECO:0000256" key="4">
    <source>
        <dbReference type="ARBA" id="ARBA00005232"/>
    </source>
</evidence>
<comment type="similarity">
    <text evidence="4">Belongs to the carnitine/choline acetyltransferase family.</text>
</comment>
<dbReference type="Gene3D" id="3.30.559.70">
    <property type="entry name" value="Choline/Carnitine o-acyltransferase, domain 2"/>
    <property type="match status" value="1"/>
</dbReference>
<keyword evidence="6" id="KW-0813">Transport</keyword>
<dbReference type="EC" id="2.3.1.21" evidence="5"/>
<evidence type="ECO:0000256" key="13">
    <source>
        <dbReference type="ARBA" id="ARBA00023136"/>
    </source>
</evidence>
<evidence type="ECO:0000313" key="20">
    <source>
        <dbReference type="Proteomes" id="UP000822476"/>
    </source>
</evidence>
<evidence type="ECO:0000313" key="19">
    <source>
        <dbReference type="EMBL" id="KAF7262270.1"/>
    </source>
</evidence>
<comment type="catalytic activity">
    <reaction evidence="15">
        <text>(R)-carnitine + hexadecanoyl-CoA = O-hexadecanoyl-(R)-carnitine + CoA</text>
        <dbReference type="Rhea" id="RHEA:12661"/>
        <dbReference type="ChEBI" id="CHEBI:16347"/>
        <dbReference type="ChEBI" id="CHEBI:17490"/>
        <dbReference type="ChEBI" id="CHEBI:57287"/>
        <dbReference type="ChEBI" id="CHEBI:57379"/>
        <dbReference type="EC" id="2.3.1.21"/>
    </reaction>
    <physiologicalReaction direction="left-to-right" evidence="15">
        <dbReference type="Rhea" id="RHEA:12662"/>
    </physiologicalReaction>
</comment>
<gene>
    <name evidence="19" type="ORF">EG68_00442</name>
</gene>
<evidence type="ECO:0000256" key="16">
    <source>
        <dbReference type="PIRSR" id="PIRSR600542-1"/>
    </source>
</evidence>
<evidence type="ECO:0000259" key="18">
    <source>
        <dbReference type="Pfam" id="PF00755"/>
    </source>
</evidence>
<protein>
    <recommendedName>
        <fullName evidence="5">carnitine O-palmitoyltransferase</fullName>
        <ecNumber evidence="5">2.3.1.21</ecNumber>
    </recommendedName>
</protein>
<dbReference type="Proteomes" id="UP000822476">
    <property type="component" value="Unassembled WGS sequence"/>
</dbReference>
<keyword evidence="11" id="KW-0443">Lipid metabolism</keyword>
<feature type="transmembrane region" description="Helical" evidence="17">
    <location>
        <begin position="61"/>
        <end position="80"/>
    </location>
</feature>
<keyword evidence="13 17" id="KW-0472">Membrane</keyword>
<dbReference type="FunFam" id="3.30.559.10:FF:000002">
    <property type="entry name" value="carnitine O-palmitoyltransferase 1, liver isoform"/>
    <property type="match status" value="1"/>
</dbReference>
<keyword evidence="20" id="KW-1185">Reference proteome</keyword>
<evidence type="ECO:0000256" key="14">
    <source>
        <dbReference type="ARBA" id="ARBA00023315"/>
    </source>
</evidence>
<organism evidence="19 20">
    <name type="scientific">Paragonimus skrjabini miyazakii</name>
    <dbReference type="NCBI Taxonomy" id="59628"/>
    <lineage>
        <taxon>Eukaryota</taxon>
        <taxon>Metazoa</taxon>
        <taxon>Spiralia</taxon>
        <taxon>Lophotrochozoa</taxon>
        <taxon>Platyhelminthes</taxon>
        <taxon>Trematoda</taxon>
        <taxon>Digenea</taxon>
        <taxon>Plagiorchiida</taxon>
        <taxon>Troglotremata</taxon>
        <taxon>Troglotrematidae</taxon>
        <taxon>Paragonimus</taxon>
    </lineage>
</organism>
<evidence type="ECO:0000256" key="11">
    <source>
        <dbReference type="ARBA" id="ARBA00023098"/>
    </source>
</evidence>